<dbReference type="PANTHER" id="PTHR43963">
    <property type="entry name" value="CARBONYL REDUCTASE 1-RELATED"/>
    <property type="match status" value="1"/>
</dbReference>
<dbReference type="InterPro" id="IPR002347">
    <property type="entry name" value="SDR_fam"/>
</dbReference>
<dbReference type="Pfam" id="PF00106">
    <property type="entry name" value="adh_short"/>
    <property type="match status" value="1"/>
</dbReference>
<accession>A0AAV2I3N6</accession>
<keyword evidence="7" id="KW-1185">Reference proteome</keyword>
<dbReference type="AlphaFoldDB" id="A0AAV2I3N6"/>
<dbReference type="PRINTS" id="PR00081">
    <property type="entry name" value="GDHRDH"/>
</dbReference>
<dbReference type="InterPro" id="IPR020904">
    <property type="entry name" value="Sc_DH/Rdtase_CS"/>
</dbReference>
<dbReference type="EMBL" id="CAXITT010000420">
    <property type="protein sequence ID" value="CAL1541210.1"/>
    <property type="molecule type" value="Genomic_DNA"/>
</dbReference>
<dbReference type="GO" id="GO:0004090">
    <property type="term" value="F:carbonyl reductase (NADPH) activity"/>
    <property type="evidence" value="ECO:0007669"/>
    <property type="project" value="UniProtKB-EC"/>
</dbReference>
<dbReference type="SUPFAM" id="SSF51735">
    <property type="entry name" value="NAD(P)-binding Rossmann-fold domains"/>
    <property type="match status" value="1"/>
</dbReference>
<evidence type="ECO:0000313" key="6">
    <source>
        <dbReference type="EMBL" id="CAL1541210.1"/>
    </source>
</evidence>
<dbReference type="PANTHER" id="PTHR43963:SF4">
    <property type="entry name" value="CARBONYL REDUCTASE (NADPH)"/>
    <property type="match status" value="1"/>
</dbReference>
<gene>
    <name evidence="6" type="ORF">GSLYS_00014852001</name>
</gene>
<evidence type="ECO:0000256" key="2">
    <source>
        <dbReference type="ARBA" id="ARBA00022857"/>
    </source>
</evidence>
<dbReference type="Gene3D" id="3.40.50.720">
    <property type="entry name" value="NAD(P)-binding Rossmann-like Domain"/>
    <property type="match status" value="1"/>
</dbReference>
<comment type="similarity">
    <text evidence="1 5">Belongs to the short-chain dehydrogenases/reductases (SDR) family.</text>
</comment>
<name>A0AAV2I3N6_LYMST</name>
<dbReference type="PRINTS" id="PR00080">
    <property type="entry name" value="SDRFAMILY"/>
</dbReference>
<sequence>MSGQKVAVVTGANKGLGFAIVRGLCKNFEGDVILTARDEGRGKAAVAELEKEELHPKFHQLDISDHESVLRIKDFLEKNYGGIDILVNNAAIAYEFNSVLSPPIGQAAEEVCKINYFGTLDVCQELFPLLRPHARVCNVSSINCEFSLSEYSDELKAKVRKTDLTIDDITALVKQFVDAANKNQLKEQGFDSSPYGISKVGVSLMTILQQKELDAKGAEDIVVNACDVGLVATDMTGGAGMPIDQGATTPLYCCLLPPDIESPRGKFIMNKRVYDWLTACTTEATAS</sequence>
<dbReference type="InterPro" id="IPR036291">
    <property type="entry name" value="NAD(P)-bd_dom_sf"/>
</dbReference>
<evidence type="ECO:0000256" key="1">
    <source>
        <dbReference type="ARBA" id="ARBA00006484"/>
    </source>
</evidence>
<dbReference type="PROSITE" id="PS00061">
    <property type="entry name" value="ADH_SHORT"/>
    <property type="match status" value="1"/>
</dbReference>
<dbReference type="Proteomes" id="UP001497497">
    <property type="component" value="Unassembled WGS sequence"/>
</dbReference>
<evidence type="ECO:0000256" key="3">
    <source>
        <dbReference type="ARBA" id="ARBA00023002"/>
    </source>
</evidence>
<evidence type="ECO:0000256" key="4">
    <source>
        <dbReference type="ARBA" id="ARBA00026118"/>
    </source>
</evidence>
<evidence type="ECO:0000313" key="7">
    <source>
        <dbReference type="Proteomes" id="UP001497497"/>
    </source>
</evidence>
<organism evidence="6 7">
    <name type="scientific">Lymnaea stagnalis</name>
    <name type="common">Great pond snail</name>
    <name type="synonym">Helix stagnalis</name>
    <dbReference type="NCBI Taxonomy" id="6523"/>
    <lineage>
        <taxon>Eukaryota</taxon>
        <taxon>Metazoa</taxon>
        <taxon>Spiralia</taxon>
        <taxon>Lophotrochozoa</taxon>
        <taxon>Mollusca</taxon>
        <taxon>Gastropoda</taxon>
        <taxon>Heterobranchia</taxon>
        <taxon>Euthyneura</taxon>
        <taxon>Panpulmonata</taxon>
        <taxon>Hygrophila</taxon>
        <taxon>Lymnaeoidea</taxon>
        <taxon>Lymnaeidae</taxon>
        <taxon>Lymnaea</taxon>
    </lineage>
</organism>
<dbReference type="InterPro" id="IPR045313">
    <property type="entry name" value="CBR1-like"/>
</dbReference>
<dbReference type="CDD" id="cd05324">
    <property type="entry name" value="carb_red_PTCR-like_SDR_c"/>
    <property type="match status" value="1"/>
</dbReference>
<reference evidence="6 7" key="1">
    <citation type="submission" date="2024-04" db="EMBL/GenBank/DDBJ databases">
        <authorList>
            <consortium name="Genoscope - CEA"/>
            <person name="William W."/>
        </authorList>
    </citation>
    <scope>NUCLEOTIDE SEQUENCE [LARGE SCALE GENOMIC DNA]</scope>
</reference>
<keyword evidence="2" id="KW-0521">NADP</keyword>
<proteinExistence type="inferred from homology"/>
<evidence type="ECO:0000256" key="5">
    <source>
        <dbReference type="RuleBase" id="RU000363"/>
    </source>
</evidence>
<protein>
    <recommendedName>
        <fullName evidence="4">carbonyl reductase (NADPH)</fullName>
        <ecNumber evidence="4">1.1.1.184</ecNumber>
    </recommendedName>
</protein>
<comment type="caution">
    <text evidence="6">The sequence shown here is derived from an EMBL/GenBank/DDBJ whole genome shotgun (WGS) entry which is preliminary data.</text>
</comment>
<keyword evidence="3" id="KW-0560">Oxidoreductase</keyword>
<dbReference type="EC" id="1.1.1.184" evidence="4"/>